<evidence type="ECO:0000259" key="1">
    <source>
        <dbReference type="Pfam" id="PF14244"/>
    </source>
</evidence>
<reference evidence="2 3" key="1">
    <citation type="submission" date="2019-09" db="EMBL/GenBank/DDBJ databases">
        <authorList>
            <person name="Ou C."/>
        </authorList>
    </citation>
    <scope>NUCLEOTIDE SEQUENCE [LARGE SCALE GENOMIC DNA]</scope>
    <source>
        <strain evidence="2">S2</strain>
        <tissue evidence="2">Leaf</tissue>
    </source>
</reference>
<dbReference type="Proteomes" id="UP000327157">
    <property type="component" value="Chromosome 12"/>
</dbReference>
<feature type="domain" description="Retrotransposon Copia-like N-terminal" evidence="1">
    <location>
        <begin position="30"/>
        <end position="68"/>
    </location>
</feature>
<reference evidence="3" key="2">
    <citation type="submission" date="2019-10" db="EMBL/GenBank/DDBJ databases">
        <title>A de novo genome assembly of a pear dwarfing rootstock.</title>
        <authorList>
            <person name="Wang F."/>
            <person name="Wang J."/>
            <person name="Li S."/>
            <person name="Zhang Y."/>
            <person name="Fang M."/>
            <person name="Ma L."/>
            <person name="Zhao Y."/>
            <person name="Jiang S."/>
        </authorList>
    </citation>
    <scope>NUCLEOTIDE SEQUENCE [LARGE SCALE GENOMIC DNA]</scope>
</reference>
<dbReference type="PANTHER" id="PTHR37610:SF40">
    <property type="entry name" value="OS01G0909600 PROTEIN"/>
    <property type="match status" value="1"/>
</dbReference>
<sequence length="377" mass="42305">MAEDISFSFEATSSSTLTPANMIHGESNPRLCSVLLNEFNYLPWSRAISLALGGRSKLGYVNGTIKPPDSSSATFDAWHSNDQLVMSWILNSMEPKLSEIFSYSDSSHILWESIKEMYGSQHNAARVFELKKSLAGIKQGNQTFIQYLGSMKSIWNELDLYRPHTTESAALLKRADEDKVFQLLASLGVEYEDLRSHLLMTPELPSFVNVCHAVQREETRRKVMHVEPRSSPEARAFTSNHNFTSERLFNGKKADWKCSYCNTKGHVREKCWILHPELKPKFNKEGKMIRDGKGFAPKAFQSLSCPSKEMSNFTSSPISLINEFAAFLQKNSDIAEGNNVTTENSTEMLGKFAGFLANSNTTTSGNIPGSSHSEEDW</sequence>
<dbReference type="Pfam" id="PF14244">
    <property type="entry name" value="Retrotran_gag_3"/>
    <property type="match status" value="1"/>
</dbReference>
<comment type="caution">
    <text evidence="2">The sequence shown here is derived from an EMBL/GenBank/DDBJ whole genome shotgun (WGS) entry which is preliminary data.</text>
</comment>
<reference evidence="2 3" key="3">
    <citation type="submission" date="2019-11" db="EMBL/GenBank/DDBJ databases">
        <title>A de novo genome assembly of a pear dwarfing rootstock.</title>
        <authorList>
            <person name="Wang F."/>
            <person name="Wang J."/>
            <person name="Li S."/>
            <person name="Zhang Y."/>
            <person name="Fang M."/>
            <person name="Ma L."/>
            <person name="Zhao Y."/>
            <person name="Jiang S."/>
        </authorList>
    </citation>
    <scope>NUCLEOTIDE SEQUENCE [LARGE SCALE GENOMIC DNA]</scope>
    <source>
        <strain evidence="2">S2</strain>
        <tissue evidence="2">Leaf</tissue>
    </source>
</reference>
<dbReference type="OrthoDB" id="1724808at2759"/>
<evidence type="ECO:0000313" key="2">
    <source>
        <dbReference type="EMBL" id="KAB2631457.1"/>
    </source>
</evidence>
<keyword evidence="3" id="KW-1185">Reference proteome</keyword>
<name>A0A5N5HX88_9ROSA</name>
<evidence type="ECO:0000313" key="3">
    <source>
        <dbReference type="Proteomes" id="UP000327157"/>
    </source>
</evidence>
<organism evidence="2 3">
    <name type="scientific">Pyrus ussuriensis x Pyrus communis</name>
    <dbReference type="NCBI Taxonomy" id="2448454"/>
    <lineage>
        <taxon>Eukaryota</taxon>
        <taxon>Viridiplantae</taxon>
        <taxon>Streptophyta</taxon>
        <taxon>Embryophyta</taxon>
        <taxon>Tracheophyta</taxon>
        <taxon>Spermatophyta</taxon>
        <taxon>Magnoliopsida</taxon>
        <taxon>eudicotyledons</taxon>
        <taxon>Gunneridae</taxon>
        <taxon>Pentapetalae</taxon>
        <taxon>rosids</taxon>
        <taxon>fabids</taxon>
        <taxon>Rosales</taxon>
        <taxon>Rosaceae</taxon>
        <taxon>Amygdaloideae</taxon>
        <taxon>Maleae</taxon>
        <taxon>Pyrus</taxon>
    </lineage>
</organism>
<gene>
    <name evidence="2" type="ORF">D8674_008976</name>
</gene>
<protein>
    <recommendedName>
        <fullName evidence="1">Retrotransposon Copia-like N-terminal domain-containing protein</fullName>
    </recommendedName>
</protein>
<proteinExistence type="predicted"/>
<dbReference type="PANTHER" id="PTHR37610">
    <property type="entry name" value="CCHC-TYPE DOMAIN-CONTAINING PROTEIN"/>
    <property type="match status" value="1"/>
</dbReference>
<dbReference type="InterPro" id="IPR029472">
    <property type="entry name" value="Copia-like_N"/>
</dbReference>
<accession>A0A5N5HX88</accession>
<dbReference type="AlphaFoldDB" id="A0A5N5HX88"/>
<dbReference type="EMBL" id="SMOL01000143">
    <property type="protein sequence ID" value="KAB2631457.1"/>
    <property type="molecule type" value="Genomic_DNA"/>
</dbReference>